<protein>
    <recommendedName>
        <fullName evidence="4 10">Phosphate propanoyltransferase</fullName>
        <ecNumber evidence="3 10">2.3.1.222</ecNumber>
    </recommendedName>
</protein>
<keyword evidence="8 10" id="KW-0012">Acyltransferase</keyword>
<evidence type="ECO:0000256" key="2">
    <source>
        <dbReference type="ARBA" id="ARBA00007342"/>
    </source>
</evidence>
<dbReference type="GO" id="GO:0051144">
    <property type="term" value="P:1,2-propanediol catabolic process"/>
    <property type="evidence" value="ECO:0007669"/>
    <property type="project" value="UniProtKB-UniPathway"/>
</dbReference>
<reference evidence="11 12" key="1">
    <citation type="submission" date="2018-05" db="EMBL/GenBank/DDBJ databases">
        <title>Genomic Encyclopedia of Type Strains, Phase IV (KMG-IV): sequencing the most valuable type-strain genomes for metagenomic binning, comparative biology and taxonomic classification.</title>
        <authorList>
            <person name="Goeker M."/>
        </authorList>
    </citation>
    <scope>NUCLEOTIDE SEQUENCE [LARGE SCALE GENOMIC DNA]</scope>
    <source>
        <strain evidence="11 12">DSM 18773</strain>
    </source>
</reference>
<comment type="catalytic activity">
    <reaction evidence="9 10">
        <text>propanoyl-CoA + phosphate = propanoyl phosphate + CoA</text>
        <dbReference type="Rhea" id="RHEA:28046"/>
        <dbReference type="ChEBI" id="CHEBI:43474"/>
        <dbReference type="ChEBI" id="CHEBI:57287"/>
        <dbReference type="ChEBI" id="CHEBI:57392"/>
        <dbReference type="ChEBI" id="CHEBI:58933"/>
        <dbReference type="EC" id="2.3.1.222"/>
    </reaction>
</comment>
<evidence type="ECO:0000313" key="11">
    <source>
        <dbReference type="EMBL" id="PWK15504.1"/>
    </source>
</evidence>
<keyword evidence="7" id="KW-0862">Zinc</keyword>
<evidence type="ECO:0000256" key="6">
    <source>
        <dbReference type="ARBA" id="ARBA00022723"/>
    </source>
</evidence>
<dbReference type="InterPro" id="IPR008300">
    <property type="entry name" value="PTAC"/>
</dbReference>
<dbReference type="Proteomes" id="UP000245634">
    <property type="component" value="Unassembled WGS sequence"/>
</dbReference>
<organism evidence="11 12">
    <name type="scientific">Tumebacillus permanentifrigoris</name>
    <dbReference type="NCBI Taxonomy" id="378543"/>
    <lineage>
        <taxon>Bacteria</taxon>
        <taxon>Bacillati</taxon>
        <taxon>Bacillota</taxon>
        <taxon>Bacilli</taxon>
        <taxon>Bacillales</taxon>
        <taxon>Alicyclobacillaceae</taxon>
        <taxon>Tumebacillus</taxon>
    </lineage>
</organism>
<comment type="function">
    <text evidence="10">Involved in 1,2-propanediol (1,2-PD) degradation by catalyzing the conversion of propanoyl-CoA to propanoyl-phosphate.</text>
</comment>
<comment type="cofactor">
    <cofactor evidence="1">
        <name>Zn(2+)</name>
        <dbReference type="ChEBI" id="CHEBI:29105"/>
    </cofactor>
</comment>
<keyword evidence="12" id="KW-1185">Reference proteome</keyword>
<evidence type="ECO:0000256" key="8">
    <source>
        <dbReference type="ARBA" id="ARBA00023315"/>
    </source>
</evidence>
<evidence type="ECO:0000256" key="5">
    <source>
        <dbReference type="ARBA" id="ARBA00022679"/>
    </source>
</evidence>
<dbReference type="Pfam" id="PF06130">
    <property type="entry name" value="PTAC"/>
    <property type="match status" value="1"/>
</dbReference>
<sequence length="220" mass="24141">MQIPVGVSARHIHLSQEHLTVLFGAGAQLHPKKDLSQPGQFAAQETVDVQGPRGKIERVRVLGPVRPETQLEISQTDALKLGMQAPVRESGHIEGTPGLTVIGPQGQLDLQMGVIVAKRHVHFSLDEARKYGVRDGQELALRTKGERGLIFEHVTARVSPTYKLDFHLDTDEANAAGLHTGDEVEVIELEHEHGQEHFHGNEIIRVDSSPDVGKTPESVR</sequence>
<comment type="caution">
    <text evidence="11">The sequence shown here is derived from an EMBL/GenBank/DDBJ whole genome shotgun (WGS) entry which is preliminary data.</text>
</comment>
<evidence type="ECO:0000256" key="9">
    <source>
        <dbReference type="ARBA" id="ARBA00047589"/>
    </source>
</evidence>
<evidence type="ECO:0000256" key="10">
    <source>
        <dbReference type="PIRNR" id="PIRNR010130"/>
    </source>
</evidence>
<keyword evidence="6" id="KW-0479">Metal-binding</keyword>
<comment type="pathway">
    <text evidence="10">Polyol metabolism; 1,2-propanediol degradation.</text>
</comment>
<dbReference type="PANTHER" id="PTHR39453:SF1">
    <property type="entry name" value="PHOSPHATE PROPANOYLTRANSFERASE"/>
    <property type="match status" value="1"/>
</dbReference>
<dbReference type="EMBL" id="QGGL01000003">
    <property type="protein sequence ID" value="PWK15504.1"/>
    <property type="molecule type" value="Genomic_DNA"/>
</dbReference>
<dbReference type="GO" id="GO:0046872">
    <property type="term" value="F:metal ion binding"/>
    <property type="evidence" value="ECO:0007669"/>
    <property type="project" value="UniProtKB-KW"/>
</dbReference>
<evidence type="ECO:0000256" key="3">
    <source>
        <dbReference type="ARBA" id="ARBA00012206"/>
    </source>
</evidence>
<evidence type="ECO:0000256" key="1">
    <source>
        <dbReference type="ARBA" id="ARBA00001947"/>
    </source>
</evidence>
<dbReference type="PANTHER" id="PTHR39453">
    <property type="entry name" value="PHOSPHATE PROPANOYLTRANSFERASE"/>
    <property type="match status" value="1"/>
</dbReference>
<comment type="similarity">
    <text evidence="2 10">Belongs to the PduL family.</text>
</comment>
<evidence type="ECO:0000256" key="4">
    <source>
        <dbReference type="ARBA" id="ARBA00020837"/>
    </source>
</evidence>
<evidence type="ECO:0000313" key="12">
    <source>
        <dbReference type="Proteomes" id="UP000245634"/>
    </source>
</evidence>
<evidence type="ECO:0000256" key="7">
    <source>
        <dbReference type="ARBA" id="ARBA00022833"/>
    </source>
</evidence>
<dbReference type="AlphaFoldDB" id="A0A316DBX6"/>
<dbReference type="OrthoDB" id="9802453at2"/>
<dbReference type="NCBIfam" id="NF011652">
    <property type="entry name" value="PRK15070.1"/>
    <property type="match status" value="1"/>
</dbReference>
<dbReference type="EC" id="2.3.1.222" evidence="3 10"/>
<dbReference type="GO" id="GO:0016747">
    <property type="term" value="F:acyltransferase activity, transferring groups other than amino-acyl groups"/>
    <property type="evidence" value="ECO:0007669"/>
    <property type="project" value="InterPro"/>
</dbReference>
<dbReference type="UniPathway" id="UPA00621"/>
<name>A0A316DBX6_9BACL</name>
<gene>
    <name evidence="11" type="ORF">C7459_10340</name>
</gene>
<accession>A0A316DBX6</accession>
<dbReference type="PIRSF" id="PIRSF010130">
    <property type="entry name" value="PduL"/>
    <property type="match status" value="1"/>
</dbReference>
<keyword evidence="5 10" id="KW-0808">Transferase</keyword>
<proteinExistence type="inferred from homology"/>